<dbReference type="OrthoDB" id="2100652at2759"/>
<protein>
    <submittedName>
        <fullName evidence="2">Cytochrome c oxidase assembly factor-like protein</fullName>
    </submittedName>
</protein>
<dbReference type="STRING" id="857340.A0A086T5R0"/>
<evidence type="ECO:0000313" key="3">
    <source>
        <dbReference type="Proteomes" id="UP000029964"/>
    </source>
</evidence>
<evidence type="ECO:0000256" key="1">
    <source>
        <dbReference type="SAM" id="MobiDB-lite"/>
    </source>
</evidence>
<dbReference type="Pfam" id="PF08695">
    <property type="entry name" value="Coa1"/>
    <property type="match status" value="1"/>
</dbReference>
<dbReference type="PANTHER" id="PTHR28523:SF1">
    <property type="entry name" value="CYTOCHROME C OXIDASE ASSEMBLY FACTOR 1"/>
    <property type="match status" value="1"/>
</dbReference>
<sequence>MLSRVIRRRLAASLLRTRQSPSGNLQRRWITPAPRPGDGPLMSRRADRALPDVEQTRFRWGRTMPIFLAIVAACSVAIFNYQKSSSPVIASTLYALRTSPRARAILGDDIYFKHQIPWIHGEMNQLQGRIDIWFSVRGTRGEATMRFASNRPTSRGMFETTEWSLTTEDGKWIDLLEGGDPFQGVADGAPSAAPVPAPAAVAVAVPAVVPEALEEDQGRRGFRQQGGLNR</sequence>
<gene>
    <name evidence="2" type="ORF">ACRE_045420</name>
</gene>
<dbReference type="EMBL" id="JPKY01000044">
    <property type="protein sequence ID" value="KFH44692.1"/>
    <property type="molecule type" value="Genomic_DNA"/>
</dbReference>
<dbReference type="Proteomes" id="UP000029964">
    <property type="component" value="Unassembled WGS sequence"/>
</dbReference>
<feature type="region of interest" description="Disordered" evidence="1">
    <location>
        <begin position="23"/>
        <end position="44"/>
    </location>
</feature>
<keyword evidence="3" id="KW-1185">Reference proteome</keyword>
<dbReference type="GO" id="GO:0005743">
    <property type="term" value="C:mitochondrial inner membrane"/>
    <property type="evidence" value="ECO:0007669"/>
    <property type="project" value="TreeGrafter"/>
</dbReference>
<dbReference type="InterPro" id="IPR042432">
    <property type="entry name" value="Coa1_fungi"/>
</dbReference>
<dbReference type="PANTHER" id="PTHR28523">
    <property type="entry name" value="CYTOCHROME C OXIDASE ASSEMBLY FACTOR 1"/>
    <property type="match status" value="1"/>
</dbReference>
<dbReference type="AlphaFoldDB" id="A0A086T5R0"/>
<accession>A0A086T5R0</accession>
<organism evidence="2 3">
    <name type="scientific">Hapsidospora chrysogenum (strain ATCC 11550 / CBS 779.69 / DSM 880 / IAM 14645 / JCM 23072 / IMI 49137)</name>
    <name type="common">Acremonium chrysogenum</name>
    <dbReference type="NCBI Taxonomy" id="857340"/>
    <lineage>
        <taxon>Eukaryota</taxon>
        <taxon>Fungi</taxon>
        <taxon>Dikarya</taxon>
        <taxon>Ascomycota</taxon>
        <taxon>Pezizomycotina</taxon>
        <taxon>Sordariomycetes</taxon>
        <taxon>Hypocreomycetidae</taxon>
        <taxon>Hypocreales</taxon>
        <taxon>Bionectriaceae</taxon>
        <taxon>Hapsidospora</taxon>
    </lineage>
</organism>
<proteinExistence type="predicted"/>
<comment type="caution">
    <text evidence="2">The sequence shown here is derived from an EMBL/GenBank/DDBJ whole genome shotgun (WGS) entry which is preliminary data.</text>
</comment>
<reference evidence="3" key="1">
    <citation type="journal article" date="2014" name="Genome Announc.">
        <title>Genome sequence and annotation of Acremonium chrysogenum, producer of the beta-lactam antibiotic cephalosporin C.</title>
        <authorList>
            <person name="Terfehr D."/>
            <person name="Dahlmann T.A."/>
            <person name="Specht T."/>
            <person name="Zadra I."/>
            <person name="Kuernsteiner H."/>
            <person name="Kueck U."/>
        </authorList>
    </citation>
    <scope>NUCLEOTIDE SEQUENCE [LARGE SCALE GENOMIC DNA]</scope>
    <source>
        <strain evidence="3">ATCC 11550 / CBS 779.69 / DSM 880 / IAM 14645 / JCM 23072 / IMI 49137</strain>
    </source>
</reference>
<dbReference type="InterPro" id="IPR014807">
    <property type="entry name" value="Coa1"/>
</dbReference>
<dbReference type="HOGENOM" id="CLU_092488_1_1_1"/>
<name>A0A086T5R0_HAPC1</name>
<evidence type="ECO:0000313" key="2">
    <source>
        <dbReference type="EMBL" id="KFH44692.1"/>
    </source>
</evidence>
<dbReference type="GO" id="GO:0033617">
    <property type="term" value="P:mitochondrial respiratory chain complex IV assembly"/>
    <property type="evidence" value="ECO:0007669"/>
    <property type="project" value="InterPro"/>
</dbReference>